<accession>A0A1C2G2W1</accession>
<evidence type="ECO:0000313" key="2">
    <source>
        <dbReference type="Proteomes" id="UP000253250"/>
    </source>
</evidence>
<gene>
    <name evidence="1" type="ORF">C4900_13080</name>
</gene>
<dbReference type="Proteomes" id="UP000253250">
    <property type="component" value="Unassembled WGS sequence"/>
</dbReference>
<name>A0A1C2G2W1_9GAMM</name>
<keyword evidence="2" id="KW-1185">Reference proteome</keyword>
<organism evidence="1 2">
    <name type="scientific">Acidiferrobacter thiooxydans</name>
    <dbReference type="NCBI Taxonomy" id="163359"/>
    <lineage>
        <taxon>Bacteria</taxon>
        <taxon>Pseudomonadati</taxon>
        <taxon>Pseudomonadota</taxon>
        <taxon>Gammaproteobacteria</taxon>
        <taxon>Acidiferrobacterales</taxon>
        <taxon>Acidiferrobacteraceae</taxon>
        <taxon>Acidiferrobacter</taxon>
    </lineage>
</organism>
<dbReference type="AlphaFoldDB" id="A0A1C2G2W1"/>
<dbReference type="SUPFAM" id="SSF117396">
    <property type="entry name" value="TM1631-like"/>
    <property type="match status" value="1"/>
</dbReference>
<proteinExistence type="predicted"/>
<evidence type="ECO:0000313" key="1">
    <source>
        <dbReference type="EMBL" id="RCN56700.1"/>
    </source>
</evidence>
<dbReference type="InterPro" id="IPR036520">
    <property type="entry name" value="UPF0759_sf"/>
</dbReference>
<sequence length="218" mass="23269">MTHGPAPLLIGARGYAHARWRGAFYPHDLPREWRFLFYSHRYPAVLMPAQSWGQDPARLTLFGDEAPTDFRVVLEVTEKGLPRMAEVAAWPVPLVAGCLVRLSRLDAAHREPLAALARALPVTVDLRSCPAGCRQDLAALSVGVCGRPAASRAPTGPFAVSLVDRVDRRALGAALRGLLTVEAPAGSALFFCEPATALAGLDEALLLADLLMGSQVGS</sequence>
<reference evidence="1 2" key="1">
    <citation type="submission" date="2018-02" db="EMBL/GenBank/DDBJ databases">
        <title>Insights into the biology of acidophilic members of the Acidiferrobacteraceae family derived from comparative genomic analyses.</title>
        <authorList>
            <person name="Issotta F."/>
            <person name="Thyssen C."/>
            <person name="Mena C."/>
            <person name="Moya A."/>
            <person name="Bellenberg S."/>
            <person name="Sproer C."/>
            <person name="Covarrubias P.C."/>
            <person name="Sand W."/>
            <person name="Quatrini R."/>
            <person name="Vera M."/>
        </authorList>
    </citation>
    <scope>NUCLEOTIDE SEQUENCE [LARGE SCALE GENOMIC DNA]</scope>
    <source>
        <strain evidence="2">m-1</strain>
    </source>
</reference>
<dbReference type="Gene3D" id="3.20.20.410">
    <property type="entry name" value="Protein of unknown function UPF0759"/>
    <property type="match status" value="1"/>
</dbReference>
<dbReference type="EMBL" id="PSYR01000002">
    <property type="protein sequence ID" value="RCN56700.1"/>
    <property type="molecule type" value="Genomic_DNA"/>
</dbReference>
<comment type="caution">
    <text evidence="1">The sequence shown here is derived from an EMBL/GenBank/DDBJ whole genome shotgun (WGS) entry which is preliminary data.</text>
</comment>
<protein>
    <submittedName>
        <fullName evidence="1">Uncharacterized protein</fullName>
    </submittedName>
</protein>